<keyword evidence="1" id="KW-0812">Transmembrane</keyword>
<evidence type="ECO:0000256" key="1">
    <source>
        <dbReference type="SAM" id="Phobius"/>
    </source>
</evidence>
<dbReference type="RefSeq" id="WP_115340182.1">
    <property type="nucleotide sequence ID" value="NZ_JAEOBB010000070.1"/>
</dbReference>
<evidence type="ECO:0000313" key="2">
    <source>
        <dbReference type="EMBL" id="MBF4376685.1"/>
    </source>
</evidence>
<accession>A0ABR9ZE30</accession>
<keyword evidence="3" id="KW-1185">Reference proteome</keyword>
<sequence length="192" mass="22158">MWDLLPSKLKYGLPTAIAIILYLAFNQYLEQPMLRSISYTITAITILSWIVGKYLWKYVYIDYFKNNFCPDFNGKWTGRIQSNFNGGTVVEFPVTIEADFFSIKMKGQTTIGRSYANYCKVIRTEDDGFELEYMFKGVNDTPSETDTIFYEGAARLHVTDVPAMKMKGVFWTNRCWQNGKNTAGIVEFTKVE</sequence>
<organism evidence="2 3">
    <name type="scientific">Vibrio anguillarum</name>
    <name type="common">Listonella anguillarum</name>
    <dbReference type="NCBI Taxonomy" id="55601"/>
    <lineage>
        <taxon>Bacteria</taxon>
        <taxon>Pseudomonadati</taxon>
        <taxon>Pseudomonadota</taxon>
        <taxon>Gammaproteobacteria</taxon>
        <taxon>Vibrionales</taxon>
        <taxon>Vibrionaceae</taxon>
        <taxon>Vibrio</taxon>
    </lineage>
</organism>
<reference evidence="2 3" key="1">
    <citation type="journal article" date="2021" name="PeerJ">
        <title>Analysis of 44 Vibrio anguillarum genomes reveals high genetic diversity.</title>
        <authorList>
            <person name="Hansen M.J."/>
            <person name="Dalsgaard I."/>
        </authorList>
    </citation>
    <scope>NUCLEOTIDE SEQUENCE [LARGE SCALE GENOMIC DNA]</scope>
    <source>
        <strain evidence="2 3">040915-1/1B</strain>
    </source>
</reference>
<dbReference type="Proteomes" id="UP000726136">
    <property type="component" value="Unassembled WGS sequence"/>
</dbReference>
<evidence type="ECO:0008006" key="4">
    <source>
        <dbReference type="Google" id="ProtNLM"/>
    </source>
</evidence>
<name>A0ABR9ZE30_VIBAN</name>
<feature type="transmembrane region" description="Helical" evidence="1">
    <location>
        <begin position="9"/>
        <end position="25"/>
    </location>
</feature>
<proteinExistence type="predicted"/>
<dbReference type="EMBL" id="RDPI01001018">
    <property type="protein sequence ID" value="MBF4376685.1"/>
    <property type="molecule type" value="Genomic_DNA"/>
</dbReference>
<feature type="transmembrane region" description="Helical" evidence="1">
    <location>
        <begin position="37"/>
        <end position="56"/>
    </location>
</feature>
<gene>
    <name evidence="2" type="ORF">EAY46_27275</name>
</gene>
<keyword evidence="1" id="KW-0472">Membrane</keyword>
<protein>
    <recommendedName>
        <fullName evidence="4">SMODS-associating 2TM beta-strand rich effector domain-containing protein</fullName>
    </recommendedName>
</protein>
<evidence type="ECO:0000313" key="3">
    <source>
        <dbReference type="Proteomes" id="UP000726136"/>
    </source>
</evidence>
<comment type="caution">
    <text evidence="2">The sequence shown here is derived from an EMBL/GenBank/DDBJ whole genome shotgun (WGS) entry which is preliminary data.</text>
</comment>
<keyword evidence="1" id="KW-1133">Transmembrane helix</keyword>